<accession>A0A0G4LXA8</accession>
<protein>
    <recommendedName>
        <fullName evidence="4">Secreted protein</fullName>
    </recommendedName>
</protein>
<reference evidence="3" key="1">
    <citation type="submission" date="2015-05" db="EMBL/GenBank/DDBJ databases">
        <authorList>
            <person name="Fogelqvist Johan"/>
        </authorList>
    </citation>
    <scope>NUCLEOTIDE SEQUENCE [LARGE SCALE GENOMIC DNA]</scope>
</reference>
<proteinExistence type="predicted"/>
<dbReference type="Proteomes" id="UP000044602">
    <property type="component" value="Unassembled WGS sequence"/>
</dbReference>
<evidence type="ECO:0000313" key="2">
    <source>
        <dbReference type="EMBL" id="CRK26691.1"/>
    </source>
</evidence>
<dbReference type="EMBL" id="CVQH01020273">
    <property type="protein sequence ID" value="CRK26691.1"/>
    <property type="molecule type" value="Genomic_DNA"/>
</dbReference>
<feature type="chain" id="PRO_5002566930" description="Secreted protein" evidence="1">
    <location>
        <begin position="19"/>
        <end position="65"/>
    </location>
</feature>
<keyword evidence="3" id="KW-1185">Reference proteome</keyword>
<feature type="signal peptide" evidence="1">
    <location>
        <begin position="1"/>
        <end position="18"/>
    </location>
</feature>
<evidence type="ECO:0000256" key="1">
    <source>
        <dbReference type="SAM" id="SignalP"/>
    </source>
</evidence>
<sequence length="65" mass="6857">MAKRNLVIWLSVLDMVAASIVRRKSGAVGEGGSMEAVKRFRQSTTAESPGNGATTPVALMKLRGP</sequence>
<evidence type="ECO:0008006" key="4">
    <source>
        <dbReference type="Google" id="ProtNLM"/>
    </source>
</evidence>
<organism evidence="2 3">
    <name type="scientific">Verticillium longisporum</name>
    <name type="common">Verticillium dahliae var. longisporum</name>
    <dbReference type="NCBI Taxonomy" id="100787"/>
    <lineage>
        <taxon>Eukaryota</taxon>
        <taxon>Fungi</taxon>
        <taxon>Dikarya</taxon>
        <taxon>Ascomycota</taxon>
        <taxon>Pezizomycotina</taxon>
        <taxon>Sordariomycetes</taxon>
        <taxon>Hypocreomycetidae</taxon>
        <taxon>Glomerellales</taxon>
        <taxon>Plectosphaerellaceae</taxon>
        <taxon>Verticillium</taxon>
    </lineage>
</organism>
<name>A0A0G4LXA8_VERLO</name>
<keyword evidence="1" id="KW-0732">Signal</keyword>
<evidence type="ECO:0000313" key="3">
    <source>
        <dbReference type="Proteomes" id="UP000044602"/>
    </source>
</evidence>
<gene>
    <name evidence="2" type="ORF">BN1708_014651</name>
</gene>
<dbReference type="AlphaFoldDB" id="A0A0G4LXA8"/>